<sequence>MRTGARYYTLTDAAVAERSDRQLPGPVQVGPREPLICPTGSLEDPAVAPTDPERADRILEKFDHEIRYYYGCAARGNVDLYVIW</sequence>
<reference evidence="1 2" key="1">
    <citation type="submission" date="2020-08" db="EMBL/GenBank/DDBJ databases">
        <title>Sequencing the genomes of 1000 actinobacteria strains.</title>
        <authorList>
            <person name="Klenk H.-P."/>
        </authorList>
    </citation>
    <scope>NUCLEOTIDE SEQUENCE [LARGE SCALE GENOMIC DNA]</scope>
    <source>
        <strain evidence="1 2">DSM 45362</strain>
    </source>
</reference>
<name>A0A841BEC7_9ACTN</name>
<dbReference type="RefSeq" id="WP_184830595.1">
    <property type="nucleotide sequence ID" value="NZ_JACHMN010000001.1"/>
</dbReference>
<evidence type="ECO:0000313" key="2">
    <source>
        <dbReference type="Proteomes" id="UP000587527"/>
    </source>
</evidence>
<dbReference type="Proteomes" id="UP000587527">
    <property type="component" value="Unassembled WGS sequence"/>
</dbReference>
<gene>
    <name evidence="1" type="ORF">F4553_000023</name>
</gene>
<organism evidence="1 2">
    <name type="scientific">Allocatelliglobosispora scoriae</name>
    <dbReference type="NCBI Taxonomy" id="643052"/>
    <lineage>
        <taxon>Bacteria</taxon>
        <taxon>Bacillati</taxon>
        <taxon>Actinomycetota</taxon>
        <taxon>Actinomycetes</taxon>
        <taxon>Micromonosporales</taxon>
        <taxon>Micromonosporaceae</taxon>
        <taxon>Allocatelliglobosispora</taxon>
    </lineage>
</organism>
<keyword evidence="2" id="KW-1185">Reference proteome</keyword>
<proteinExistence type="predicted"/>
<dbReference type="EMBL" id="JACHMN010000001">
    <property type="protein sequence ID" value="MBB5866644.1"/>
    <property type="molecule type" value="Genomic_DNA"/>
</dbReference>
<evidence type="ECO:0000313" key="1">
    <source>
        <dbReference type="EMBL" id="MBB5866644.1"/>
    </source>
</evidence>
<dbReference type="AlphaFoldDB" id="A0A841BEC7"/>
<protein>
    <submittedName>
        <fullName evidence="1">Uncharacterized protein</fullName>
    </submittedName>
</protein>
<comment type="caution">
    <text evidence="1">The sequence shown here is derived from an EMBL/GenBank/DDBJ whole genome shotgun (WGS) entry which is preliminary data.</text>
</comment>
<accession>A0A841BEC7</accession>